<sequence>MDELLTPVSTTYLKSKKEDEPLFTEVKPAAAKASITTPANKPVASPDESLDILRSQPDYDSLVSVLDYLGRRDGAFSLHQPSPKSAAIIQALVTDIVPNYWALLTEGSDARDVKDLELLVRCLRGVTGLNAAVTHLRSLIQESKSRGKEGNQDVVLHLQIFVELISVILRGDAAIKCLWETSTGHVGSDVLKQGQSKSLLNLVASGRVVSIASEAASIIGIDDTRPSSAWIASGLEVSRWIGRNISTWAKSSTAEDASRFLADLFQRSMSLGYSEALMKTVIDYLLLSSSSSPAAFSRVCYARGDNKKITVYLLSHLSSTFLRRQDLEEGTYNKTVSAVAGLLHAISSTSENLREQLGKWCTGTSGAGLGDNTGIRRAVAAVLAQDKEDVLKVLRESLNLFGDEIYIRHSAILQQNIHAEVLLLSAGYVSRSSPLKLKMLLRSRNYLNAITNRIAATQQRARFLGMVVGEALSSLADSTSNKLDFKMEEDEGGEADRLKKLVQTSDELGPFEELLTVTTSEPMPNGGAQNLPKQRSKPKRNPKIRSTSPTVKPKAIIEEVDTSDEDDEDDDLKPYAKGSDPEDSDDDPTLVQRNKVRPPVYIRDLLTFFRASDDYDKQKLALQTAPTLIRRKANFGSEVSSHAEELAGQLVGVQDKFEVEGFDDLRLQSMISLIIAQPKLMAPWFARTFFEGDYSLSQRTSVLVALGLSTRELGGFQTSEYEAAAAFPSKRLPEKLESLYLDGSKNGEPGDPSGSHLKALPSAALDTITKSLTSAFLEPLAAEAADAATGPDFLKLQSFTERYHNKQNNSSKSKGKSKPRVRAIPNTTAALLADYFFLPLTAHLQASLRSPTPVIFQPSLLAIYLQTLGVIVHAAGPSTLSLPQLTAELWGLLLGTRRYLDGDLPATRGWLIAMASLLEVNGGDMRRLCETHGGEVVETREWVGQVFNGIRGEDGGEENEVKMLAAGVLIRIGEAIEKYQASLMGNMIGL</sequence>
<evidence type="ECO:0000313" key="1">
    <source>
        <dbReference type="EMBL" id="KAI9897488.1"/>
    </source>
</evidence>
<reference evidence="1" key="1">
    <citation type="submission" date="2022-10" db="EMBL/GenBank/DDBJ databases">
        <title>Complete Genome of Trichothecium roseum strain YXFP-22015, a Plant Pathogen Isolated from Citrus.</title>
        <authorList>
            <person name="Wang Y."/>
            <person name="Zhu L."/>
        </authorList>
    </citation>
    <scope>NUCLEOTIDE SEQUENCE</scope>
    <source>
        <strain evidence="1">YXFP-22015</strain>
    </source>
</reference>
<proteinExistence type="predicted"/>
<protein>
    <submittedName>
        <fullName evidence="1">Uncharacterized protein</fullName>
    </submittedName>
</protein>
<organism evidence="1 2">
    <name type="scientific">Trichothecium roseum</name>
    <dbReference type="NCBI Taxonomy" id="47278"/>
    <lineage>
        <taxon>Eukaryota</taxon>
        <taxon>Fungi</taxon>
        <taxon>Dikarya</taxon>
        <taxon>Ascomycota</taxon>
        <taxon>Pezizomycotina</taxon>
        <taxon>Sordariomycetes</taxon>
        <taxon>Hypocreomycetidae</taxon>
        <taxon>Hypocreales</taxon>
        <taxon>Hypocreales incertae sedis</taxon>
        <taxon>Trichothecium</taxon>
    </lineage>
</organism>
<keyword evidence="2" id="KW-1185">Reference proteome</keyword>
<name>A0ACC0UU11_9HYPO</name>
<comment type="caution">
    <text evidence="1">The sequence shown here is derived from an EMBL/GenBank/DDBJ whole genome shotgun (WGS) entry which is preliminary data.</text>
</comment>
<gene>
    <name evidence="1" type="ORF">N3K66_007344</name>
</gene>
<accession>A0ACC0UU11</accession>
<dbReference type="Proteomes" id="UP001163324">
    <property type="component" value="Chromosome 7"/>
</dbReference>
<dbReference type="EMBL" id="CM047946">
    <property type="protein sequence ID" value="KAI9897488.1"/>
    <property type="molecule type" value="Genomic_DNA"/>
</dbReference>
<evidence type="ECO:0000313" key="2">
    <source>
        <dbReference type="Proteomes" id="UP001163324"/>
    </source>
</evidence>